<feature type="transmembrane region" description="Helical" evidence="1">
    <location>
        <begin position="120"/>
        <end position="143"/>
    </location>
</feature>
<dbReference type="GO" id="GO:0022857">
    <property type="term" value="F:transmembrane transporter activity"/>
    <property type="evidence" value="ECO:0007669"/>
    <property type="project" value="InterPro"/>
</dbReference>
<dbReference type="Pfam" id="PF12822">
    <property type="entry name" value="ECF_trnsprt"/>
    <property type="match status" value="1"/>
</dbReference>
<keyword evidence="1" id="KW-0472">Membrane</keyword>
<protein>
    <submittedName>
        <fullName evidence="2">ECF transporter S component</fullName>
    </submittedName>
</protein>
<evidence type="ECO:0000313" key="3">
    <source>
        <dbReference type="Proteomes" id="UP000824265"/>
    </source>
</evidence>
<evidence type="ECO:0000313" key="2">
    <source>
        <dbReference type="EMBL" id="HIW81339.1"/>
    </source>
</evidence>
<keyword evidence="1" id="KW-0812">Transmembrane</keyword>
<dbReference type="RefSeq" id="WP_318705017.1">
    <property type="nucleotide sequence ID" value="NZ_CALWMU010000054.1"/>
</dbReference>
<gene>
    <name evidence="2" type="ORF">H9742_07400</name>
</gene>
<dbReference type="InterPro" id="IPR024529">
    <property type="entry name" value="ECF_trnsprt_substrate-spec"/>
</dbReference>
<dbReference type="Gene3D" id="1.10.1760.20">
    <property type="match status" value="1"/>
</dbReference>
<sequence>MKNKKTLEMVQMAVLIAIILIMAITPLGYLRTGGLEISLMTVPVVIGAMSVGPGCGAVLGLAFGLTSFYQCFGMSTFGAALLNINPFLTFLVCVPTRALMGYLSGVLFRAMYKVDKTKTVSYFAAALLGAFMNTLFFMGMLMICFGNSDYLQDMNASLGNLNVFAFILALAGINGLLEMPLTCIAGGAVSKALSRAFRKA</sequence>
<organism evidence="2 3">
    <name type="scientific">Candidatus Acetatifactor stercoripullorum</name>
    <dbReference type="NCBI Taxonomy" id="2838414"/>
    <lineage>
        <taxon>Bacteria</taxon>
        <taxon>Bacillati</taxon>
        <taxon>Bacillota</taxon>
        <taxon>Clostridia</taxon>
        <taxon>Lachnospirales</taxon>
        <taxon>Lachnospiraceae</taxon>
        <taxon>Acetatifactor</taxon>
    </lineage>
</organism>
<dbReference type="EMBL" id="DXGH01000039">
    <property type="protein sequence ID" value="HIW81339.1"/>
    <property type="molecule type" value="Genomic_DNA"/>
</dbReference>
<evidence type="ECO:0000256" key="1">
    <source>
        <dbReference type="SAM" id="Phobius"/>
    </source>
</evidence>
<feature type="transmembrane region" description="Helical" evidence="1">
    <location>
        <begin position="42"/>
        <end position="67"/>
    </location>
</feature>
<feature type="transmembrane region" description="Helical" evidence="1">
    <location>
        <begin position="87"/>
        <end position="108"/>
    </location>
</feature>
<comment type="caution">
    <text evidence="2">The sequence shown here is derived from an EMBL/GenBank/DDBJ whole genome shotgun (WGS) entry which is preliminary data.</text>
</comment>
<dbReference type="AlphaFoldDB" id="A0A9D1R5M1"/>
<reference evidence="2" key="2">
    <citation type="submission" date="2021-04" db="EMBL/GenBank/DDBJ databases">
        <authorList>
            <person name="Gilroy R."/>
        </authorList>
    </citation>
    <scope>NUCLEOTIDE SEQUENCE</scope>
    <source>
        <strain evidence="2">CHK195-6426</strain>
    </source>
</reference>
<keyword evidence="1" id="KW-1133">Transmembrane helix</keyword>
<feature type="transmembrane region" description="Helical" evidence="1">
    <location>
        <begin position="163"/>
        <end position="189"/>
    </location>
</feature>
<name>A0A9D1R5M1_9FIRM</name>
<proteinExistence type="predicted"/>
<accession>A0A9D1R5M1</accession>
<feature type="transmembrane region" description="Helical" evidence="1">
    <location>
        <begin position="12"/>
        <end position="30"/>
    </location>
</feature>
<dbReference type="Proteomes" id="UP000824265">
    <property type="component" value="Unassembled WGS sequence"/>
</dbReference>
<reference evidence="2" key="1">
    <citation type="journal article" date="2021" name="PeerJ">
        <title>Extensive microbial diversity within the chicken gut microbiome revealed by metagenomics and culture.</title>
        <authorList>
            <person name="Gilroy R."/>
            <person name="Ravi A."/>
            <person name="Getino M."/>
            <person name="Pursley I."/>
            <person name="Horton D.L."/>
            <person name="Alikhan N.F."/>
            <person name="Baker D."/>
            <person name="Gharbi K."/>
            <person name="Hall N."/>
            <person name="Watson M."/>
            <person name="Adriaenssens E.M."/>
            <person name="Foster-Nyarko E."/>
            <person name="Jarju S."/>
            <person name="Secka A."/>
            <person name="Antonio M."/>
            <person name="Oren A."/>
            <person name="Chaudhuri R.R."/>
            <person name="La Ragione R."/>
            <person name="Hildebrand F."/>
            <person name="Pallen M.J."/>
        </authorList>
    </citation>
    <scope>NUCLEOTIDE SEQUENCE</scope>
    <source>
        <strain evidence="2">CHK195-6426</strain>
    </source>
</reference>